<dbReference type="PANTHER" id="PTHR31061">
    <property type="entry name" value="LD22376P"/>
    <property type="match status" value="1"/>
</dbReference>
<reference evidence="2 3" key="1">
    <citation type="journal article" date="2010" name="Nature">
        <title>Genome sequence of the palaeopolyploid soybean.</title>
        <authorList>
            <person name="Schmutz J."/>
            <person name="Cannon S.B."/>
            <person name="Schlueter J."/>
            <person name="Ma J."/>
            <person name="Mitros T."/>
            <person name="Nelson W."/>
            <person name="Hyten D.L."/>
            <person name="Song Q."/>
            <person name="Thelen J.J."/>
            <person name="Cheng J."/>
            <person name="Xu D."/>
            <person name="Hellsten U."/>
            <person name="May G.D."/>
            <person name="Yu Y."/>
            <person name="Sakurai T."/>
            <person name="Umezawa T."/>
            <person name="Bhattacharyya M.K."/>
            <person name="Sandhu D."/>
            <person name="Valliyodan B."/>
            <person name="Lindquist E."/>
            <person name="Peto M."/>
            <person name="Grant D."/>
            <person name="Shu S."/>
            <person name="Goodstein D."/>
            <person name="Barry K."/>
            <person name="Futrell-Griggs M."/>
            <person name="Abernathy B."/>
            <person name="Du J."/>
            <person name="Tian Z."/>
            <person name="Zhu L."/>
            <person name="Gill N."/>
            <person name="Joshi T."/>
            <person name="Libault M."/>
            <person name="Sethuraman A."/>
            <person name="Zhang X.-C."/>
            <person name="Shinozaki K."/>
            <person name="Nguyen H.T."/>
            <person name="Wing R.A."/>
            <person name="Cregan P."/>
            <person name="Specht J."/>
            <person name="Grimwood J."/>
            <person name="Rokhsar D."/>
            <person name="Stacey G."/>
            <person name="Shoemaker R.C."/>
            <person name="Jackson S.A."/>
        </authorList>
    </citation>
    <scope>NUCLEOTIDE SEQUENCE</scope>
    <source>
        <strain evidence="3">cv. Williams 82</strain>
        <tissue evidence="2">Callus</tissue>
    </source>
</reference>
<dbReference type="InParanoid" id="A0A0R0GEE9"/>
<dbReference type="AlphaFoldDB" id="A0A0R0GEE9"/>
<feature type="transmembrane region" description="Helical" evidence="1">
    <location>
        <begin position="178"/>
        <end position="200"/>
    </location>
</feature>
<feature type="transmembrane region" description="Helical" evidence="1">
    <location>
        <begin position="105"/>
        <end position="125"/>
    </location>
</feature>
<evidence type="ECO:0000313" key="3">
    <source>
        <dbReference type="EnsemblPlants" id="KRH16582"/>
    </source>
</evidence>
<dbReference type="Proteomes" id="UP000008827">
    <property type="component" value="Chromosome 14"/>
</dbReference>
<organism evidence="2">
    <name type="scientific">Glycine max</name>
    <name type="common">Soybean</name>
    <name type="synonym">Glycine hispida</name>
    <dbReference type="NCBI Taxonomy" id="3847"/>
    <lineage>
        <taxon>Eukaryota</taxon>
        <taxon>Viridiplantae</taxon>
        <taxon>Streptophyta</taxon>
        <taxon>Embryophyta</taxon>
        <taxon>Tracheophyta</taxon>
        <taxon>Spermatophyta</taxon>
        <taxon>Magnoliopsida</taxon>
        <taxon>eudicotyledons</taxon>
        <taxon>Gunneridae</taxon>
        <taxon>Pentapetalae</taxon>
        <taxon>rosids</taxon>
        <taxon>fabids</taxon>
        <taxon>Fabales</taxon>
        <taxon>Fabaceae</taxon>
        <taxon>Papilionoideae</taxon>
        <taxon>50 kb inversion clade</taxon>
        <taxon>NPAAA clade</taxon>
        <taxon>indigoferoid/millettioid clade</taxon>
        <taxon>Phaseoleae</taxon>
        <taxon>Glycine</taxon>
        <taxon>Glycine subgen. Soja</taxon>
    </lineage>
</organism>
<feature type="transmembrane region" description="Helical" evidence="1">
    <location>
        <begin position="62"/>
        <end position="79"/>
    </location>
</feature>
<evidence type="ECO:0000313" key="4">
    <source>
        <dbReference type="Proteomes" id="UP000008827"/>
    </source>
</evidence>
<sequence>MVDPQPLLLNNSEPTQFQNTQIAWLDVFRCLSVFLMILVDYGGCIFPIIAHAPWNGIHLADFIMPFFLFIAGISLSLVYKQQAFIKAFSFLFLIKRQKRPQRTQATWKALAGALKLFALVSSVNVFNSGGYFHGVTSFTFGVDIQRIRCLGILQIVAALCEIWLPAPRRKELGFIKSYYRHWFVAVVLLAVYSGLLYGLYVPDWQFDVSASTSSLPPISGGDIYTKLQNLQ</sequence>
<evidence type="ECO:0008006" key="5">
    <source>
        <dbReference type="Google" id="ProtNLM"/>
    </source>
</evidence>
<reference evidence="3" key="2">
    <citation type="submission" date="2018-02" db="UniProtKB">
        <authorList>
            <consortium name="EnsemblPlants"/>
        </authorList>
    </citation>
    <scope>IDENTIFICATION</scope>
    <source>
        <strain evidence="3">Williams 82</strain>
    </source>
</reference>
<protein>
    <recommendedName>
        <fullName evidence="5">Heparan-alpha-glucosaminide N-acetyltransferase catalytic domain-containing protein</fullName>
    </recommendedName>
</protein>
<accession>A0A0R0GEE9</accession>
<proteinExistence type="predicted"/>
<dbReference type="EnsemblPlants" id="KRH16582">
    <property type="protein sequence ID" value="KRH16582"/>
    <property type="gene ID" value="GLYMA_14G163500"/>
</dbReference>
<keyword evidence="1" id="KW-0472">Membrane</keyword>
<gene>
    <name evidence="2" type="ORF">GLYMA_14G163500</name>
</gene>
<dbReference type="EMBL" id="CM000847">
    <property type="protein sequence ID" value="KRH16582.1"/>
    <property type="molecule type" value="Genomic_DNA"/>
</dbReference>
<dbReference type="OMA" id="DIQRIRC"/>
<dbReference type="Gramene" id="KRH16582">
    <property type="protein sequence ID" value="KRH16582"/>
    <property type="gene ID" value="GLYMA_14G163500"/>
</dbReference>
<feature type="transmembrane region" description="Helical" evidence="1">
    <location>
        <begin position="27"/>
        <end position="50"/>
    </location>
</feature>
<keyword evidence="4" id="KW-1185">Reference proteome</keyword>
<keyword evidence="1" id="KW-0812">Transmembrane</keyword>
<evidence type="ECO:0000313" key="2">
    <source>
        <dbReference type="EMBL" id="KRH16582.1"/>
    </source>
</evidence>
<evidence type="ECO:0000256" key="1">
    <source>
        <dbReference type="SAM" id="Phobius"/>
    </source>
</evidence>
<name>A0A0R0GEE9_SOYBN</name>
<feature type="transmembrane region" description="Helical" evidence="1">
    <location>
        <begin position="145"/>
        <end position="166"/>
    </location>
</feature>
<dbReference type="PANTHER" id="PTHR31061:SF28">
    <property type="entry name" value="HEPARAN-ALPHA-GLUCOSAMINIDE N-ACETYLTRANSFERASE-LIKE"/>
    <property type="match status" value="1"/>
</dbReference>
<keyword evidence="1" id="KW-1133">Transmembrane helix</keyword>
<reference evidence="2" key="3">
    <citation type="submission" date="2018-07" db="EMBL/GenBank/DDBJ databases">
        <title>WGS assembly of Glycine max.</title>
        <authorList>
            <person name="Schmutz J."/>
            <person name="Cannon S."/>
            <person name="Schlueter J."/>
            <person name="Ma J."/>
            <person name="Mitros T."/>
            <person name="Nelson W."/>
            <person name="Hyten D."/>
            <person name="Song Q."/>
            <person name="Thelen J."/>
            <person name="Cheng J."/>
            <person name="Xu D."/>
            <person name="Hellsten U."/>
            <person name="May G."/>
            <person name="Yu Y."/>
            <person name="Sakurai T."/>
            <person name="Umezawa T."/>
            <person name="Bhattacharyya M."/>
            <person name="Sandhu D."/>
            <person name="Valliyodan B."/>
            <person name="Lindquist E."/>
            <person name="Peto M."/>
            <person name="Grant D."/>
            <person name="Shu S."/>
            <person name="Goodstein D."/>
            <person name="Barry K."/>
            <person name="Futrell-Griggs M."/>
            <person name="Abernathy B."/>
            <person name="Du J."/>
            <person name="Tian Z."/>
            <person name="Zhu L."/>
            <person name="Gill N."/>
            <person name="Joshi T."/>
            <person name="Libault M."/>
            <person name="Sethuraman A."/>
            <person name="Zhang X."/>
            <person name="Shinozaki K."/>
            <person name="Nguyen H."/>
            <person name="Wing R."/>
            <person name="Cregan P."/>
            <person name="Specht J."/>
            <person name="Grimwood J."/>
            <person name="Rokhsar D."/>
            <person name="Stacey G."/>
            <person name="Shoemaker R."/>
            <person name="Jackson S."/>
        </authorList>
    </citation>
    <scope>NUCLEOTIDE SEQUENCE</scope>
    <source>
        <tissue evidence="2">Callus</tissue>
    </source>
</reference>